<evidence type="ECO:0000313" key="2">
    <source>
        <dbReference type="EMBL" id="ROI15188.1"/>
    </source>
</evidence>
<feature type="compositionally biased region" description="Basic residues" evidence="1">
    <location>
        <begin position="35"/>
        <end position="63"/>
    </location>
</feature>
<gene>
    <name evidence="2" type="ORF">DPX16_8987</name>
</gene>
<reference evidence="2 3" key="1">
    <citation type="submission" date="2018-10" db="EMBL/GenBank/DDBJ databases">
        <title>Genome assembly for a Yunnan-Guizhou Plateau 3E fish, Anabarilius grahami (Regan), and its evolutionary and genetic applications.</title>
        <authorList>
            <person name="Jiang W."/>
        </authorList>
    </citation>
    <scope>NUCLEOTIDE SEQUENCE [LARGE SCALE GENOMIC DNA]</scope>
    <source>
        <strain evidence="2">AG-KIZ</strain>
        <tissue evidence="2">Muscle</tissue>
    </source>
</reference>
<protein>
    <submittedName>
        <fullName evidence="2">Uncharacterized protein</fullName>
    </submittedName>
</protein>
<dbReference type="EMBL" id="RJVU01080244">
    <property type="protein sequence ID" value="ROI15188.1"/>
    <property type="molecule type" value="Genomic_DNA"/>
</dbReference>
<comment type="caution">
    <text evidence="2">The sequence shown here is derived from an EMBL/GenBank/DDBJ whole genome shotgun (WGS) entry which is preliminary data.</text>
</comment>
<proteinExistence type="predicted"/>
<dbReference type="Proteomes" id="UP000281406">
    <property type="component" value="Unassembled WGS sequence"/>
</dbReference>
<sequence length="74" mass="8685">MPKTKKISVIGQTASRLRLKGFRSQEKTTPGVRSRTIRHRMKQPQTKRHQTKRTQTKRHQIKRTQKEANCSASM</sequence>
<organism evidence="2 3">
    <name type="scientific">Anabarilius grahami</name>
    <name type="common">Kanglang fish</name>
    <name type="synonym">Barilius grahami</name>
    <dbReference type="NCBI Taxonomy" id="495550"/>
    <lineage>
        <taxon>Eukaryota</taxon>
        <taxon>Metazoa</taxon>
        <taxon>Chordata</taxon>
        <taxon>Craniata</taxon>
        <taxon>Vertebrata</taxon>
        <taxon>Euteleostomi</taxon>
        <taxon>Actinopterygii</taxon>
        <taxon>Neopterygii</taxon>
        <taxon>Teleostei</taxon>
        <taxon>Ostariophysi</taxon>
        <taxon>Cypriniformes</taxon>
        <taxon>Xenocyprididae</taxon>
        <taxon>Xenocypridinae</taxon>
        <taxon>Xenocypridinae incertae sedis</taxon>
        <taxon>Anabarilius</taxon>
    </lineage>
</organism>
<evidence type="ECO:0000313" key="3">
    <source>
        <dbReference type="Proteomes" id="UP000281406"/>
    </source>
</evidence>
<name>A0A3N0XD04_ANAGA</name>
<feature type="region of interest" description="Disordered" evidence="1">
    <location>
        <begin position="24"/>
        <end position="74"/>
    </location>
</feature>
<accession>A0A3N0XD04</accession>
<dbReference type="AlphaFoldDB" id="A0A3N0XD04"/>
<evidence type="ECO:0000256" key="1">
    <source>
        <dbReference type="SAM" id="MobiDB-lite"/>
    </source>
</evidence>
<keyword evidence="3" id="KW-1185">Reference proteome</keyword>